<evidence type="ECO:0000256" key="7">
    <source>
        <dbReference type="ARBA" id="ARBA00022903"/>
    </source>
</evidence>
<evidence type="ECO:0000313" key="14">
    <source>
        <dbReference type="Proteomes" id="UP000183529"/>
    </source>
</evidence>
<dbReference type="PANTHER" id="PTHR30413">
    <property type="entry name" value="INNER MEMBRANE TRANSPORT PERMEASE"/>
    <property type="match status" value="1"/>
</dbReference>
<feature type="transmembrane region" description="Helical" evidence="11">
    <location>
        <begin position="140"/>
        <end position="162"/>
    </location>
</feature>
<dbReference type="PANTHER" id="PTHR30413:SF10">
    <property type="entry name" value="CAPSULE POLYSACCHARIDE EXPORT INNER-MEMBRANE PROTEIN CTRC"/>
    <property type="match status" value="1"/>
</dbReference>
<dbReference type="InterPro" id="IPR013525">
    <property type="entry name" value="ABC2_TM"/>
</dbReference>
<keyword evidence="9" id="KW-0625">Polysaccharide transport</keyword>
<comment type="similarity">
    <text evidence="2 11">Belongs to the ABC-2 integral membrane protein family.</text>
</comment>
<keyword evidence="4 11" id="KW-1003">Cell membrane</keyword>
<evidence type="ECO:0000256" key="2">
    <source>
        <dbReference type="ARBA" id="ARBA00007783"/>
    </source>
</evidence>
<feature type="transmembrane region" description="Helical" evidence="11">
    <location>
        <begin position="253"/>
        <end position="274"/>
    </location>
</feature>
<name>A0AAQ1JSL2_9BURK</name>
<dbReference type="InterPro" id="IPR047817">
    <property type="entry name" value="ABC2_TM_bact-type"/>
</dbReference>
<keyword evidence="6 11" id="KW-0812">Transmembrane</keyword>
<dbReference type="GeneID" id="61301432"/>
<dbReference type="PIRSF" id="PIRSF006648">
    <property type="entry name" value="DrrB"/>
    <property type="match status" value="1"/>
</dbReference>
<evidence type="ECO:0000256" key="8">
    <source>
        <dbReference type="ARBA" id="ARBA00022989"/>
    </source>
</evidence>
<keyword evidence="3 11" id="KW-0813">Transport</keyword>
<dbReference type="AlphaFoldDB" id="A0AAQ1JSL2"/>
<evidence type="ECO:0000256" key="5">
    <source>
        <dbReference type="ARBA" id="ARBA00022597"/>
    </source>
</evidence>
<evidence type="ECO:0000256" key="6">
    <source>
        <dbReference type="ARBA" id="ARBA00022692"/>
    </source>
</evidence>
<feature type="transmembrane region" description="Helical" evidence="11">
    <location>
        <begin position="168"/>
        <end position="194"/>
    </location>
</feature>
<evidence type="ECO:0000313" key="13">
    <source>
        <dbReference type="EMBL" id="SEJ10888.1"/>
    </source>
</evidence>
<keyword evidence="5" id="KW-0762">Sugar transport</keyword>
<keyword evidence="8 11" id="KW-1133">Transmembrane helix</keyword>
<sequence>MSAPLTRSVDPHAAPPCGPGSLIRGLWRNRQLIAQMTRREVLGRYKGSAIGLAWSFVQPLFMLTVYTFVFSEVFKARWGGAGAVQSKTSFAVLLFVGLIVLNLFSEVINRAPGLVIANVNFVKKVVFPIEVLPVSTMGAALFHGCVSVAVLLGACVVFNGGIPWTAIFFPLVLLPLVIVTLGLAWVLASLGVFLRDVGQTISLLTTVLMFLSPVFYPVTAVPPRFRPFIMANPLTFVIEQARDVLVWGKLPDWAGLTIYTIAAFVVAWAGYAWFQKTRKGFADVL</sequence>
<dbReference type="GO" id="GO:0043190">
    <property type="term" value="C:ATP-binding cassette (ABC) transporter complex"/>
    <property type="evidence" value="ECO:0007669"/>
    <property type="project" value="InterPro"/>
</dbReference>
<dbReference type="Pfam" id="PF01061">
    <property type="entry name" value="ABC2_membrane"/>
    <property type="match status" value="1"/>
</dbReference>
<keyword evidence="7" id="KW-0972">Capsule biogenesis/degradation</keyword>
<evidence type="ECO:0000256" key="3">
    <source>
        <dbReference type="ARBA" id="ARBA00022448"/>
    </source>
</evidence>
<dbReference type="InterPro" id="IPR000412">
    <property type="entry name" value="ABC_2_transport"/>
</dbReference>
<evidence type="ECO:0000256" key="4">
    <source>
        <dbReference type="ARBA" id="ARBA00022475"/>
    </source>
</evidence>
<dbReference type="EMBL" id="FNZM01000002">
    <property type="protein sequence ID" value="SEJ10888.1"/>
    <property type="molecule type" value="Genomic_DNA"/>
</dbReference>
<feature type="domain" description="ABC transmembrane type-2" evidence="12">
    <location>
        <begin position="50"/>
        <end position="277"/>
    </location>
</feature>
<gene>
    <name evidence="13" type="ORF">SAMN05216550_102441</name>
</gene>
<dbReference type="Proteomes" id="UP000183529">
    <property type="component" value="Unassembled WGS sequence"/>
</dbReference>
<dbReference type="PROSITE" id="PS51012">
    <property type="entry name" value="ABC_TM2"/>
    <property type="match status" value="1"/>
</dbReference>
<evidence type="ECO:0000256" key="10">
    <source>
        <dbReference type="ARBA" id="ARBA00023136"/>
    </source>
</evidence>
<comment type="caution">
    <text evidence="13">The sequence shown here is derived from an EMBL/GenBank/DDBJ whole genome shotgun (WGS) entry which is preliminary data.</text>
</comment>
<protein>
    <recommendedName>
        <fullName evidence="11">Transport permease protein</fullName>
    </recommendedName>
</protein>
<dbReference type="PRINTS" id="PR00164">
    <property type="entry name" value="ABC2TRNSPORT"/>
</dbReference>
<proteinExistence type="inferred from homology"/>
<feature type="transmembrane region" description="Helical" evidence="11">
    <location>
        <begin position="48"/>
        <end position="69"/>
    </location>
</feature>
<feature type="transmembrane region" description="Helical" evidence="11">
    <location>
        <begin position="201"/>
        <end position="218"/>
    </location>
</feature>
<organism evidence="13 14">
    <name type="scientific">Paraburkholderia tropica</name>
    <dbReference type="NCBI Taxonomy" id="92647"/>
    <lineage>
        <taxon>Bacteria</taxon>
        <taxon>Pseudomonadati</taxon>
        <taxon>Pseudomonadota</taxon>
        <taxon>Betaproteobacteria</taxon>
        <taxon>Burkholderiales</taxon>
        <taxon>Burkholderiaceae</taxon>
        <taxon>Paraburkholderia</taxon>
    </lineage>
</organism>
<evidence type="ECO:0000256" key="11">
    <source>
        <dbReference type="RuleBase" id="RU361157"/>
    </source>
</evidence>
<keyword evidence="10 11" id="KW-0472">Membrane</keyword>
<evidence type="ECO:0000256" key="9">
    <source>
        <dbReference type="ARBA" id="ARBA00023047"/>
    </source>
</evidence>
<reference evidence="13 14" key="1">
    <citation type="submission" date="2016-10" db="EMBL/GenBank/DDBJ databases">
        <authorList>
            <person name="Varghese N."/>
            <person name="Submissions S."/>
        </authorList>
    </citation>
    <scope>NUCLEOTIDE SEQUENCE [LARGE SCALE GENOMIC DNA]</scope>
    <source>
        <strain evidence="13 14">LMG 22274</strain>
    </source>
</reference>
<dbReference type="GO" id="GO:0140359">
    <property type="term" value="F:ABC-type transporter activity"/>
    <property type="evidence" value="ECO:0007669"/>
    <property type="project" value="InterPro"/>
</dbReference>
<dbReference type="GO" id="GO:0015920">
    <property type="term" value="P:lipopolysaccharide transport"/>
    <property type="evidence" value="ECO:0007669"/>
    <property type="project" value="TreeGrafter"/>
</dbReference>
<dbReference type="GO" id="GO:0015774">
    <property type="term" value="P:polysaccharide transport"/>
    <property type="evidence" value="ECO:0007669"/>
    <property type="project" value="UniProtKB-KW"/>
</dbReference>
<accession>A0AAQ1JSL2</accession>
<comment type="subcellular location">
    <subcellularLocation>
        <location evidence="11">Cell inner membrane</location>
        <topology evidence="11">Multi-pass membrane protein</topology>
    </subcellularLocation>
    <subcellularLocation>
        <location evidence="1">Cell membrane</location>
        <topology evidence="1">Multi-pass membrane protein</topology>
    </subcellularLocation>
</comment>
<dbReference type="RefSeq" id="WP_074981710.1">
    <property type="nucleotide sequence ID" value="NZ_CADFGN010000002.1"/>
</dbReference>
<evidence type="ECO:0000256" key="1">
    <source>
        <dbReference type="ARBA" id="ARBA00004651"/>
    </source>
</evidence>
<evidence type="ECO:0000259" key="12">
    <source>
        <dbReference type="PROSITE" id="PS51012"/>
    </source>
</evidence>
<feature type="transmembrane region" description="Helical" evidence="11">
    <location>
        <begin position="89"/>
        <end position="108"/>
    </location>
</feature>